<dbReference type="RefSeq" id="WP_106206054.1">
    <property type="nucleotide sequence ID" value="NZ_PVTD01000007.1"/>
</dbReference>
<name>A0A2T0RM84_9RHOB</name>
<evidence type="ECO:0000313" key="2">
    <source>
        <dbReference type="Proteomes" id="UP000239480"/>
    </source>
</evidence>
<accession>A0A2T0RM84</accession>
<dbReference type="OrthoDB" id="613638at2"/>
<dbReference type="Gene3D" id="3.40.50.1820">
    <property type="entry name" value="alpha/beta hydrolase"/>
    <property type="match status" value="1"/>
</dbReference>
<keyword evidence="2" id="KW-1185">Reference proteome</keyword>
<evidence type="ECO:0000313" key="1">
    <source>
        <dbReference type="EMBL" id="PRY22232.1"/>
    </source>
</evidence>
<dbReference type="AlphaFoldDB" id="A0A2T0RM84"/>
<dbReference type="InterPro" id="IPR029058">
    <property type="entry name" value="AB_hydrolase_fold"/>
</dbReference>
<dbReference type="EMBL" id="PVTD01000007">
    <property type="protein sequence ID" value="PRY22232.1"/>
    <property type="molecule type" value="Genomic_DNA"/>
</dbReference>
<sequence>MHTARQETINTQIDDVVLGEFSNIFGARVTEVPASDRDLSKYNTLQNAYDTSALMKTQGYDSYDIYGISDGTQLAMEVLRSASQGVRSVFLKGVAPPWIPLCDTLDTAMNNSIEALVAECAADPVCDASYPDLGSVLNGTLNRATEGTLVAHGEPVPPQAVTAMHSGRAEHKSPISIAPFMPAIVYEFARAEDEAPTIEMIYDSSFVLEEDKPADIRRGATVSDPESETNGELALSNADEVLEIEHQLDLTLPALLEAVARARSRADGGPS</sequence>
<comment type="caution">
    <text evidence="1">The sequence shown here is derived from an EMBL/GenBank/DDBJ whole genome shotgun (WGS) entry which is preliminary data.</text>
</comment>
<proteinExistence type="predicted"/>
<protein>
    <submittedName>
        <fullName evidence="1">Uncharacterized protein</fullName>
    </submittedName>
</protein>
<dbReference type="SUPFAM" id="SSF53474">
    <property type="entry name" value="alpha/beta-Hydrolases"/>
    <property type="match status" value="1"/>
</dbReference>
<dbReference type="Proteomes" id="UP000239480">
    <property type="component" value="Unassembled WGS sequence"/>
</dbReference>
<reference evidence="1 2" key="1">
    <citation type="submission" date="2018-03" db="EMBL/GenBank/DDBJ databases">
        <title>Genomic Encyclopedia of Archaeal and Bacterial Type Strains, Phase II (KMG-II): from individual species to whole genera.</title>
        <authorList>
            <person name="Goeker M."/>
        </authorList>
    </citation>
    <scope>NUCLEOTIDE SEQUENCE [LARGE SCALE GENOMIC DNA]</scope>
    <source>
        <strain evidence="1 2">DSM 29328</strain>
    </source>
</reference>
<gene>
    <name evidence="1" type="ORF">CLV78_107156</name>
</gene>
<organism evidence="1 2">
    <name type="scientific">Aliiruegeria haliotis</name>
    <dbReference type="NCBI Taxonomy" id="1280846"/>
    <lineage>
        <taxon>Bacteria</taxon>
        <taxon>Pseudomonadati</taxon>
        <taxon>Pseudomonadota</taxon>
        <taxon>Alphaproteobacteria</taxon>
        <taxon>Rhodobacterales</taxon>
        <taxon>Roseobacteraceae</taxon>
        <taxon>Aliiruegeria</taxon>
    </lineage>
</organism>